<evidence type="ECO:0000256" key="6">
    <source>
        <dbReference type="ARBA" id="ARBA00022664"/>
    </source>
</evidence>
<keyword evidence="5" id="KW-0963">Cytoplasm</keyword>
<evidence type="ECO:0000313" key="13">
    <source>
        <dbReference type="Proteomes" id="UP000053820"/>
    </source>
</evidence>
<dbReference type="SUPFAM" id="SSF82708">
    <property type="entry name" value="R3H domain"/>
    <property type="match status" value="1"/>
</dbReference>
<dbReference type="InterPro" id="IPR034082">
    <property type="entry name" value="R3H_G-patch"/>
</dbReference>
<comment type="subcellular location">
    <subcellularLocation>
        <location evidence="2">Cytoplasm</location>
    </subcellularLocation>
    <subcellularLocation>
        <location evidence="1">Nucleus</location>
    </subcellularLocation>
</comment>
<dbReference type="Pfam" id="PF01424">
    <property type="entry name" value="R3H"/>
    <property type="match status" value="1"/>
</dbReference>
<gene>
    <name evidence="12" type="ORF">HYDPIDRAFT_117800</name>
</gene>
<feature type="domain" description="R3H" evidence="11">
    <location>
        <begin position="942"/>
        <end position="1006"/>
    </location>
</feature>
<dbReference type="CDD" id="cd02646">
    <property type="entry name" value="R3H_G-patch"/>
    <property type="match status" value="1"/>
</dbReference>
<organism evidence="12 13">
    <name type="scientific">Hydnomerulius pinastri MD-312</name>
    <dbReference type="NCBI Taxonomy" id="994086"/>
    <lineage>
        <taxon>Eukaryota</taxon>
        <taxon>Fungi</taxon>
        <taxon>Dikarya</taxon>
        <taxon>Basidiomycota</taxon>
        <taxon>Agaricomycotina</taxon>
        <taxon>Agaricomycetes</taxon>
        <taxon>Agaricomycetidae</taxon>
        <taxon>Boletales</taxon>
        <taxon>Boletales incertae sedis</taxon>
        <taxon>Leucogyrophana</taxon>
    </lineage>
</organism>
<keyword evidence="13" id="KW-1185">Reference proteome</keyword>
<keyword evidence="6" id="KW-0507">mRNA processing</keyword>
<feature type="region of interest" description="Disordered" evidence="9">
    <location>
        <begin position="495"/>
        <end position="660"/>
    </location>
</feature>
<dbReference type="Gene3D" id="3.30.1370.50">
    <property type="entry name" value="R3H-like domain"/>
    <property type="match status" value="1"/>
</dbReference>
<evidence type="ECO:0000256" key="5">
    <source>
        <dbReference type="ARBA" id="ARBA00022490"/>
    </source>
</evidence>
<dbReference type="GO" id="GO:0003676">
    <property type="term" value="F:nucleic acid binding"/>
    <property type="evidence" value="ECO:0007669"/>
    <property type="project" value="UniProtKB-UniRule"/>
</dbReference>
<dbReference type="Proteomes" id="UP000053820">
    <property type="component" value="Unassembled WGS sequence"/>
</dbReference>
<evidence type="ECO:0000256" key="3">
    <source>
        <dbReference type="ARBA" id="ARBA00010306"/>
    </source>
</evidence>
<dbReference type="InterPro" id="IPR000467">
    <property type="entry name" value="G_patch_dom"/>
</dbReference>
<dbReference type="GO" id="GO:0008380">
    <property type="term" value="P:RNA splicing"/>
    <property type="evidence" value="ECO:0007669"/>
    <property type="project" value="UniProtKB-KW"/>
</dbReference>
<evidence type="ECO:0000256" key="8">
    <source>
        <dbReference type="ARBA" id="ARBA00023242"/>
    </source>
</evidence>
<evidence type="ECO:0000256" key="7">
    <source>
        <dbReference type="ARBA" id="ARBA00023187"/>
    </source>
</evidence>
<keyword evidence="7" id="KW-0508">mRNA splicing</keyword>
<feature type="compositionally biased region" description="Gly residues" evidence="9">
    <location>
        <begin position="13"/>
        <end position="25"/>
    </location>
</feature>
<feature type="compositionally biased region" description="Polar residues" evidence="9">
    <location>
        <begin position="528"/>
        <end position="541"/>
    </location>
</feature>
<evidence type="ECO:0000256" key="2">
    <source>
        <dbReference type="ARBA" id="ARBA00004496"/>
    </source>
</evidence>
<dbReference type="AlphaFoldDB" id="A0A0C9W291"/>
<dbReference type="EMBL" id="KN839877">
    <property type="protein sequence ID" value="KIJ60078.1"/>
    <property type="molecule type" value="Genomic_DNA"/>
</dbReference>
<feature type="region of interest" description="Disordered" evidence="9">
    <location>
        <begin position="1034"/>
        <end position="1055"/>
    </location>
</feature>
<feature type="compositionally biased region" description="Polar residues" evidence="9">
    <location>
        <begin position="495"/>
        <end position="504"/>
    </location>
</feature>
<feature type="region of interest" description="Disordered" evidence="9">
    <location>
        <begin position="680"/>
        <end position="807"/>
    </location>
</feature>
<dbReference type="SMART" id="SM00443">
    <property type="entry name" value="G_patch"/>
    <property type="match status" value="1"/>
</dbReference>
<reference evidence="12 13" key="1">
    <citation type="submission" date="2014-04" db="EMBL/GenBank/DDBJ databases">
        <title>Evolutionary Origins and Diversification of the Mycorrhizal Mutualists.</title>
        <authorList>
            <consortium name="DOE Joint Genome Institute"/>
            <consortium name="Mycorrhizal Genomics Consortium"/>
            <person name="Kohler A."/>
            <person name="Kuo A."/>
            <person name="Nagy L.G."/>
            <person name="Floudas D."/>
            <person name="Copeland A."/>
            <person name="Barry K.W."/>
            <person name="Cichocki N."/>
            <person name="Veneault-Fourrey C."/>
            <person name="LaButti K."/>
            <person name="Lindquist E.A."/>
            <person name="Lipzen A."/>
            <person name="Lundell T."/>
            <person name="Morin E."/>
            <person name="Murat C."/>
            <person name="Riley R."/>
            <person name="Ohm R."/>
            <person name="Sun H."/>
            <person name="Tunlid A."/>
            <person name="Henrissat B."/>
            <person name="Grigoriev I.V."/>
            <person name="Hibbett D.S."/>
            <person name="Martin F."/>
        </authorList>
    </citation>
    <scope>NUCLEOTIDE SEQUENCE [LARGE SCALE GENOMIC DNA]</scope>
    <source>
        <strain evidence="12 13">MD-312</strain>
    </source>
</reference>
<evidence type="ECO:0000313" key="12">
    <source>
        <dbReference type="EMBL" id="KIJ60078.1"/>
    </source>
</evidence>
<feature type="compositionally biased region" description="Acidic residues" evidence="9">
    <location>
        <begin position="713"/>
        <end position="730"/>
    </location>
</feature>
<evidence type="ECO:0000256" key="1">
    <source>
        <dbReference type="ARBA" id="ARBA00004123"/>
    </source>
</evidence>
<evidence type="ECO:0000259" key="11">
    <source>
        <dbReference type="PROSITE" id="PS51061"/>
    </source>
</evidence>
<comment type="similarity">
    <text evidence="3">Belongs to the SQS1 family.</text>
</comment>
<keyword evidence="8" id="KW-0539">Nucleus</keyword>
<dbReference type="InterPro" id="IPR051189">
    <property type="entry name" value="Splicing_assoc_domain"/>
</dbReference>
<dbReference type="HOGENOM" id="CLU_011306_0_0_1"/>
<feature type="compositionally biased region" description="Basic residues" evidence="9">
    <location>
        <begin position="559"/>
        <end position="576"/>
    </location>
</feature>
<dbReference type="PROSITE" id="PS51061">
    <property type="entry name" value="R3H"/>
    <property type="match status" value="1"/>
</dbReference>
<dbReference type="SMART" id="SM00393">
    <property type="entry name" value="R3H"/>
    <property type="match status" value="1"/>
</dbReference>
<feature type="domain" description="G-patch" evidence="10">
    <location>
        <begin position="1059"/>
        <end position="1104"/>
    </location>
</feature>
<evidence type="ECO:0000259" key="10">
    <source>
        <dbReference type="PROSITE" id="PS50174"/>
    </source>
</evidence>
<protein>
    <recommendedName>
        <fullName evidence="4">Protein SQS1</fullName>
    </recommendedName>
</protein>
<dbReference type="OrthoDB" id="21470at2759"/>
<feature type="region of interest" description="Disordered" evidence="9">
    <location>
        <begin position="207"/>
        <end position="227"/>
    </location>
</feature>
<proteinExistence type="inferred from homology"/>
<feature type="compositionally biased region" description="Acidic residues" evidence="9">
    <location>
        <begin position="747"/>
        <end position="762"/>
    </location>
</feature>
<accession>A0A0C9W291</accession>
<name>A0A0C9W291_9AGAM</name>
<feature type="region of interest" description="Disordered" evidence="9">
    <location>
        <begin position="1"/>
        <end position="50"/>
    </location>
</feature>
<evidence type="ECO:0000256" key="4">
    <source>
        <dbReference type="ARBA" id="ARBA00018964"/>
    </source>
</evidence>
<feature type="region of interest" description="Disordered" evidence="9">
    <location>
        <begin position="67"/>
        <end position="141"/>
    </location>
</feature>
<feature type="compositionally biased region" description="Basic and acidic residues" evidence="9">
    <location>
        <begin position="778"/>
        <end position="790"/>
    </location>
</feature>
<dbReference type="GO" id="GO:0005634">
    <property type="term" value="C:nucleus"/>
    <property type="evidence" value="ECO:0007669"/>
    <property type="project" value="UniProtKB-SubCell"/>
</dbReference>
<feature type="compositionally biased region" description="Basic and acidic residues" evidence="9">
    <location>
        <begin position="592"/>
        <end position="615"/>
    </location>
</feature>
<dbReference type="InterPro" id="IPR001374">
    <property type="entry name" value="R3H_dom"/>
</dbReference>
<dbReference type="InterPro" id="IPR036867">
    <property type="entry name" value="R3H_dom_sf"/>
</dbReference>
<dbReference type="PANTHER" id="PTHR14195">
    <property type="entry name" value="G PATCH DOMAIN CONTAINING PROTEIN 2"/>
    <property type="match status" value="1"/>
</dbReference>
<sequence length="1104" mass="120252">MPRENNNHNNRGRGNGNNGRGGGRGYRGRGRGNFSRGGGGGPGRNNYPHSNTELDFVIQQWTEEPLDARGNMNRGGGPWKGGTQRSGTGAPMRGTDSARRANSTPRGRGRGRARGRGGGQFDSPRTHLGFGAQKGVHPTKVLGKDAPLSNLLYSERPFLRPVIFVPAKLTPFLFQESEELLKPVSEEVGATEESHAPTAERVARVFSGKHESSGNESTSESDASDELEEVDFADLGKIRAEVDAAAAVPKNQQPTDEMEEIDFADLARIRAEVDAAAASANLHAPPEVVPLEAFTGVYNAQETTRISASIDTPDVDQQDVTVQQTVATSVTSTDSTIQALGQSVEVLKVSSSDISDDAQGTLVVEEETPSPSSGSEDVVIAALPSFERPAALHAPQEVTSPTLSHLEPLLQGSRNSDASHINDSSTPLFVIDTKPTRPFGKRSASDVILVDRTGGGEMLGEDDELIVYIAPHPRSGRASPIPTIPRVNLPNTSMLTGISANSGARNPIREDNEEGGIGQAKPGPEPPSHSSLTLNFSSPAPTKQPRNRPLFTPSERSKTAFKARKKEARIQRRRQRKDQSTFASLGAMLSEARLREDDERERRQPKWETRRRGDSDLDWGTDEENDGVGADGTGMSGLGDDDEVDKVSNGLGGMDLDPDVGDDINVMKGFLKSMSAEGSRFVTIDDIQDGQRIREEDEEDGGGAMGSSGSGSSDDEDEGEEEELVFEVEEAILIAESEDEGKRMLDDSDGEASSDNSSEDDENRSPGTSFQARLRKVRERDRGKMSKAEQEISDDDESETPRTRRWDDNEFFAQIEDILEENSDILTGRDRKLRKKFFRHLNQGNVDGYDLDDLMDISDFSLPVNKGKKGKGKAVYFADELQAQWQKDRAKKAEYKRKRAEARLLSVLDPLSTKKGGKKGRKAMLTASRLDPDNLASMPNAVVDMESLEKQIRRFVENIDGKPTMALPPMDKASRKSIHEIAAAFGLKSQSKGKGPGRYTTLIKTTRTRVASEGKLRPIMKRFGRNFDRAYDRKQEKGGHIPKHRDGDEVGKEAPKIGESNIGFKMLASMGWSEGDKIGGNTSVGIETPLTAIIKNTKLGLGAR</sequence>
<dbReference type="GO" id="GO:0006397">
    <property type="term" value="P:mRNA processing"/>
    <property type="evidence" value="ECO:0007669"/>
    <property type="project" value="UniProtKB-KW"/>
</dbReference>
<dbReference type="PROSITE" id="PS50174">
    <property type="entry name" value="G_PATCH"/>
    <property type="match status" value="1"/>
</dbReference>
<feature type="compositionally biased region" description="Acidic residues" evidence="9">
    <location>
        <begin position="616"/>
        <end position="626"/>
    </location>
</feature>
<evidence type="ECO:0000256" key="9">
    <source>
        <dbReference type="SAM" id="MobiDB-lite"/>
    </source>
</evidence>
<dbReference type="GO" id="GO:0005737">
    <property type="term" value="C:cytoplasm"/>
    <property type="evidence" value="ECO:0007669"/>
    <property type="project" value="UniProtKB-SubCell"/>
</dbReference>
<dbReference type="Pfam" id="PF01585">
    <property type="entry name" value="G-patch"/>
    <property type="match status" value="1"/>
</dbReference>